<dbReference type="InterPro" id="IPR037138">
    <property type="entry name" value="His_deacetylse_dom_sf"/>
</dbReference>
<comment type="caution">
    <text evidence="1">The sequence shown here is derived from an EMBL/GenBank/DDBJ whole genome shotgun (WGS) entry which is preliminary data.</text>
</comment>
<evidence type="ECO:0000313" key="1">
    <source>
        <dbReference type="EMBL" id="KMZ58796.1"/>
    </source>
</evidence>
<dbReference type="AlphaFoldDB" id="A0A0K9NPV2"/>
<dbReference type="EMBL" id="LFYR01001882">
    <property type="protein sequence ID" value="KMZ58796.1"/>
    <property type="molecule type" value="Genomic_DNA"/>
</dbReference>
<evidence type="ECO:0000313" key="2">
    <source>
        <dbReference type="Proteomes" id="UP000036987"/>
    </source>
</evidence>
<gene>
    <name evidence="1" type="ORF">ZOSMA_73G00080</name>
</gene>
<reference evidence="2" key="1">
    <citation type="journal article" date="2016" name="Nature">
        <title>The genome of the seagrass Zostera marina reveals angiosperm adaptation to the sea.</title>
        <authorList>
            <person name="Olsen J.L."/>
            <person name="Rouze P."/>
            <person name="Verhelst B."/>
            <person name="Lin Y.-C."/>
            <person name="Bayer T."/>
            <person name="Collen J."/>
            <person name="Dattolo E."/>
            <person name="De Paoli E."/>
            <person name="Dittami S."/>
            <person name="Maumus F."/>
            <person name="Michel G."/>
            <person name="Kersting A."/>
            <person name="Lauritano C."/>
            <person name="Lohaus R."/>
            <person name="Toepel M."/>
            <person name="Tonon T."/>
            <person name="Vanneste K."/>
            <person name="Amirebrahimi M."/>
            <person name="Brakel J."/>
            <person name="Bostroem C."/>
            <person name="Chovatia M."/>
            <person name="Grimwood J."/>
            <person name="Jenkins J.W."/>
            <person name="Jueterbock A."/>
            <person name="Mraz A."/>
            <person name="Stam W.T."/>
            <person name="Tice H."/>
            <person name="Bornberg-Bauer E."/>
            <person name="Green P.J."/>
            <person name="Pearson G.A."/>
            <person name="Procaccini G."/>
            <person name="Duarte C.M."/>
            <person name="Schmutz J."/>
            <person name="Reusch T.B.H."/>
            <person name="Van de Peer Y."/>
        </authorList>
    </citation>
    <scope>NUCLEOTIDE SEQUENCE [LARGE SCALE GENOMIC DNA]</scope>
    <source>
        <strain evidence="2">cv. Finnish</strain>
    </source>
</reference>
<dbReference type="InterPro" id="IPR023696">
    <property type="entry name" value="Ureohydrolase_dom_sf"/>
</dbReference>
<sequence>MPLDILMSDDLPGSSSSMLFRVMTLTSSAPHTETRSGLTFIPTGGNLQANMVGNIATKRKVYYFYDPDVGNYYYEYGHPMKPHRIRMTHALLNHYRLLNNM</sequence>
<dbReference type="OrthoDB" id="1918432at2759"/>
<dbReference type="Gene3D" id="3.40.800.20">
    <property type="entry name" value="Histone deacetylase domain"/>
    <property type="match status" value="1"/>
</dbReference>
<dbReference type="Proteomes" id="UP000036987">
    <property type="component" value="Unassembled WGS sequence"/>
</dbReference>
<protein>
    <submittedName>
        <fullName evidence="1">Uncharacterized protein</fullName>
    </submittedName>
</protein>
<accession>A0A0K9NPV2</accession>
<keyword evidence="2" id="KW-1185">Reference proteome</keyword>
<organism evidence="1 2">
    <name type="scientific">Zostera marina</name>
    <name type="common">Eelgrass</name>
    <dbReference type="NCBI Taxonomy" id="29655"/>
    <lineage>
        <taxon>Eukaryota</taxon>
        <taxon>Viridiplantae</taxon>
        <taxon>Streptophyta</taxon>
        <taxon>Embryophyta</taxon>
        <taxon>Tracheophyta</taxon>
        <taxon>Spermatophyta</taxon>
        <taxon>Magnoliopsida</taxon>
        <taxon>Liliopsida</taxon>
        <taxon>Zosteraceae</taxon>
        <taxon>Zostera</taxon>
    </lineage>
</organism>
<dbReference type="STRING" id="29655.A0A0K9NPV2"/>
<dbReference type="SUPFAM" id="SSF52768">
    <property type="entry name" value="Arginase/deacetylase"/>
    <property type="match status" value="1"/>
</dbReference>
<name>A0A0K9NPV2_ZOSMR</name>
<proteinExistence type="predicted"/>